<dbReference type="AlphaFoldDB" id="A0A382VJ82"/>
<sequence length="109" mass="12986">MMSKRIPLIMLMSIFLWNCEPYEDSNKWFKEKQRDIVELVKKQLKQFTKDVQSEVDDLKQQIQELQNTINTLQQTISQLEKDVESSESDIELLRQQIDGTIPLLHKHIN</sequence>
<evidence type="ECO:0000313" key="2">
    <source>
        <dbReference type="EMBL" id="SVD46524.1"/>
    </source>
</evidence>
<gene>
    <name evidence="2" type="ORF">METZ01_LOCUS399378</name>
</gene>
<proteinExistence type="predicted"/>
<keyword evidence="1" id="KW-0175">Coiled coil</keyword>
<protein>
    <submittedName>
        <fullName evidence="2">Uncharacterized protein</fullName>
    </submittedName>
</protein>
<evidence type="ECO:0000256" key="1">
    <source>
        <dbReference type="SAM" id="Coils"/>
    </source>
</evidence>
<accession>A0A382VJ82</accession>
<reference evidence="2" key="1">
    <citation type="submission" date="2018-05" db="EMBL/GenBank/DDBJ databases">
        <authorList>
            <person name="Lanie J.A."/>
            <person name="Ng W.-L."/>
            <person name="Kazmierczak K.M."/>
            <person name="Andrzejewski T.M."/>
            <person name="Davidsen T.M."/>
            <person name="Wayne K.J."/>
            <person name="Tettelin H."/>
            <person name="Glass J.I."/>
            <person name="Rusch D."/>
            <person name="Podicherti R."/>
            <person name="Tsui H.-C.T."/>
            <person name="Winkler M.E."/>
        </authorList>
    </citation>
    <scope>NUCLEOTIDE SEQUENCE</scope>
</reference>
<feature type="coiled-coil region" evidence="1">
    <location>
        <begin position="41"/>
        <end position="96"/>
    </location>
</feature>
<dbReference type="EMBL" id="UINC01152373">
    <property type="protein sequence ID" value="SVD46524.1"/>
    <property type="molecule type" value="Genomic_DNA"/>
</dbReference>
<organism evidence="2">
    <name type="scientific">marine metagenome</name>
    <dbReference type="NCBI Taxonomy" id="408172"/>
    <lineage>
        <taxon>unclassified sequences</taxon>
        <taxon>metagenomes</taxon>
        <taxon>ecological metagenomes</taxon>
    </lineage>
</organism>
<name>A0A382VJ82_9ZZZZ</name>
<dbReference type="SUPFAM" id="SSF161270">
    <property type="entry name" value="PspA lactotransferrin-binding region"/>
    <property type="match status" value="1"/>
</dbReference>
<dbReference type="Gene3D" id="1.20.5.340">
    <property type="match status" value="1"/>
</dbReference>